<comment type="catalytic activity">
    <reaction evidence="1 11">
        <text>an S-substituted glutathione + H2O = an S-substituted L-cysteinylglycine + L-glutamate</text>
        <dbReference type="Rhea" id="RHEA:59468"/>
        <dbReference type="ChEBI" id="CHEBI:15377"/>
        <dbReference type="ChEBI" id="CHEBI:29985"/>
        <dbReference type="ChEBI" id="CHEBI:90779"/>
        <dbReference type="ChEBI" id="CHEBI:143103"/>
        <dbReference type="EC" id="3.4.19.13"/>
    </reaction>
</comment>
<dbReference type="GO" id="GO:0006751">
    <property type="term" value="P:glutathione catabolic process"/>
    <property type="evidence" value="ECO:0007669"/>
    <property type="project" value="UniProtKB-UniRule"/>
</dbReference>
<evidence type="ECO:0000256" key="3">
    <source>
        <dbReference type="ARBA" id="ARBA00009381"/>
    </source>
</evidence>
<evidence type="ECO:0000256" key="7">
    <source>
        <dbReference type="ARBA" id="ARBA00023315"/>
    </source>
</evidence>
<dbReference type="AlphaFoldDB" id="A0A372LS15"/>
<keyword evidence="11" id="KW-0317">Glutathione biosynthesis</keyword>
<evidence type="ECO:0000256" key="9">
    <source>
        <dbReference type="PIRSR" id="PIRSR600101-1"/>
    </source>
</evidence>
<organism evidence="13 14">
    <name type="scientific">Peribacillus saganii</name>
    <dbReference type="NCBI Taxonomy" id="2303992"/>
    <lineage>
        <taxon>Bacteria</taxon>
        <taxon>Bacillati</taxon>
        <taxon>Bacillota</taxon>
        <taxon>Bacilli</taxon>
        <taxon>Bacillales</taxon>
        <taxon>Bacillaceae</taxon>
        <taxon>Peribacillus</taxon>
    </lineage>
</organism>
<dbReference type="GO" id="GO:0103068">
    <property type="term" value="F:leukotriene C4 gamma-glutamyl transferase activity"/>
    <property type="evidence" value="ECO:0007669"/>
    <property type="project" value="UniProtKB-EC"/>
</dbReference>
<dbReference type="PRINTS" id="PR01210">
    <property type="entry name" value="GGTRANSPTASE"/>
</dbReference>
<keyword evidence="6 11" id="KW-0865">Zymogen</keyword>
<sequence>MNKRICTILSLLFSLLIVIGTFPVTGLAITDAHSQKGQPKNRQLSYDAYKEVDVGKDGMVATAHPLASEIGAEVLKKGGNAIDASVAIQFALNVTEPMMSGIGGGGFMMVHDGKTKKITIINSRERAPQGARPDMFLDEKGVPIPFEKRYTTGNAVGVPGTLKGLENALKLWGTRPMKELISPSIQLAEKGFPIDSVLAKSIEDNKAVLANTDAKKVFLPNGKPLKEGDRLVQKDLAKTFKLIRSSGSGVFYKGEIGKAIAKVVQNKGGTMTEQDLARYQVTKDQPIWGSYQGYDIATMPPPSSGGVFMLQMLKILDEFNLSQYPVRSPQKYHLLAEAMHLAYADRAAYAGDPEFVEVPVKGLLNPEYIKKRQQLISINQMNTDVKAGDPWKYENKQSSKNTVKQPDDRKIGETTHFTVADKWGNVVSYTTTIEQVFGSGIIVPGYGIMLNNELTDFDAIPGGANEVQPNKRPLSSMTPTIVYKDGKPVLTVGSPGGPTIITSVMQTILNIAEYKMGTKLAVEEPRIYSNSVNSYRYEEGIPAETLAQLKEMGHNFGPSTVDIGNVQSIEINYNRGYFKGVADSSRNGAAIGVTLKEKRYKHK</sequence>
<dbReference type="PANTHER" id="PTHR43199">
    <property type="entry name" value="GLUTATHIONE HYDROLASE"/>
    <property type="match status" value="1"/>
</dbReference>
<comment type="similarity">
    <text evidence="3 11">Belongs to the gamma-glutamyltransferase family.</text>
</comment>
<keyword evidence="7 11" id="KW-0012">Acyltransferase</keyword>
<feature type="compositionally biased region" description="Basic and acidic residues" evidence="12">
    <location>
        <begin position="388"/>
        <end position="397"/>
    </location>
</feature>
<dbReference type="InterPro" id="IPR029055">
    <property type="entry name" value="Ntn_hydrolases_N"/>
</dbReference>
<dbReference type="UniPathway" id="UPA00204"/>
<evidence type="ECO:0000256" key="1">
    <source>
        <dbReference type="ARBA" id="ARBA00001049"/>
    </source>
</evidence>
<name>A0A372LS15_9BACI</name>
<evidence type="ECO:0000256" key="12">
    <source>
        <dbReference type="SAM" id="MobiDB-lite"/>
    </source>
</evidence>
<dbReference type="EMBL" id="QVTE01000008">
    <property type="protein sequence ID" value="RFU70981.1"/>
    <property type="molecule type" value="Genomic_DNA"/>
</dbReference>
<dbReference type="Gene3D" id="1.10.246.130">
    <property type="match status" value="1"/>
</dbReference>
<dbReference type="OrthoDB" id="9781342at2"/>
<feature type="binding site" evidence="10">
    <location>
        <position position="497"/>
    </location>
    <ligand>
        <name>L-glutamate</name>
        <dbReference type="ChEBI" id="CHEBI:29985"/>
    </ligand>
</feature>
<comment type="subunit">
    <text evidence="11">This enzyme consists of two polypeptide chains, which are synthesized in precursor form from a single polypeptide.</text>
</comment>
<comment type="catalytic activity">
    <reaction evidence="8 11">
        <text>an N-terminal (5-L-glutamyl)-[peptide] + an alpha-amino acid = 5-L-glutamyl amino acid + an N-terminal L-alpha-aminoacyl-[peptide]</text>
        <dbReference type="Rhea" id="RHEA:23904"/>
        <dbReference type="Rhea" id="RHEA-COMP:9780"/>
        <dbReference type="Rhea" id="RHEA-COMP:9795"/>
        <dbReference type="ChEBI" id="CHEBI:77644"/>
        <dbReference type="ChEBI" id="CHEBI:78597"/>
        <dbReference type="ChEBI" id="CHEBI:78599"/>
        <dbReference type="ChEBI" id="CHEBI:78608"/>
        <dbReference type="EC" id="2.3.2.2"/>
    </reaction>
</comment>
<dbReference type="EC" id="3.4.19.13" evidence="11"/>
<reference evidence="13 14" key="1">
    <citation type="submission" date="2018-08" db="EMBL/GenBank/DDBJ databases">
        <title>Bacillus chawlae sp. nov., Bacillus glennii sp. nov., and Bacillus saganii sp. nov. Isolated from the Vehicle Assembly Building at Kennedy Space Center where the Viking Spacecraft were Assembled.</title>
        <authorList>
            <person name="Seuylemezian A."/>
            <person name="Vaishampayan P."/>
        </authorList>
    </citation>
    <scope>NUCLEOTIDE SEQUENCE [LARGE SCALE GENOMIC DNA]</scope>
    <source>
        <strain evidence="13 14">V47-23a</strain>
    </source>
</reference>
<keyword evidence="4 11" id="KW-0808">Transferase</keyword>
<dbReference type="GO" id="GO:0036374">
    <property type="term" value="F:glutathione hydrolase activity"/>
    <property type="evidence" value="ECO:0007669"/>
    <property type="project" value="UniProtKB-UniRule"/>
</dbReference>
<evidence type="ECO:0000256" key="10">
    <source>
        <dbReference type="PIRSR" id="PIRSR600101-2"/>
    </source>
</evidence>
<proteinExistence type="inferred from homology"/>
<dbReference type="PANTHER" id="PTHR43199:SF1">
    <property type="entry name" value="GLUTATHIONE HYDROLASE PROENZYME"/>
    <property type="match status" value="1"/>
</dbReference>
<evidence type="ECO:0000313" key="14">
    <source>
        <dbReference type="Proteomes" id="UP000264541"/>
    </source>
</evidence>
<evidence type="ECO:0000313" key="13">
    <source>
        <dbReference type="EMBL" id="RFU70981.1"/>
    </source>
</evidence>
<dbReference type="PROSITE" id="PS00462">
    <property type="entry name" value="G_GLU_TRANSPEPTIDASE"/>
    <property type="match status" value="1"/>
</dbReference>
<evidence type="ECO:0000256" key="6">
    <source>
        <dbReference type="ARBA" id="ARBA00023145"/>
    </source>
</evidence>
<dbReference type="Pfam" id="PF01019">
    <property type="entry name" value="G_glu_transpept"/>
    <property type="match status" value="1"/>
</dbReference>
<dbReference type="EC" id="2.3.2.2" evidence="11"/>
<dbReference type="NCBIfam" id="TIGR00066">
    <property type="entry name" value="g_glut_trans"/>
    <property type="match status" value="1"/>
</dbReference>
<evidence type="ECO:0000256" key="4">
    <source>
        <dbReference type="ARBA" id="ARBA00022679"/>
    </source>
</evidence>
<dbReference type="InterPro" id="IPR000101">
    <property type="entry name" value="GGT_peptidase"/>
</dbReference>
<protein>
    <recommendedName>
        <fullName evidence="11">Glutathione hydrolase proenzyme</fullName>
        <ecNumber evidence="11">2.3.2.2</ecNumber>
        <ecNumber evidence="11">3.4.19.13</ecNumber>
    </recommendedName>
    <component>
        <recommendedName>
            <fullName evidence="11">Glutathione hydrolase large chain</fullName>
        </recommendedName>
    </component>
    <component>
        <recommendedName>
            <fullName evidence="11">Glutathione hydrolase small chain</fullName>
        </recommendedName>
    </component>
</protein>
<dbReference type="RefSeq" id="WP_117325209.1">
    <property type="nucleotide sequence ID" value="NZ_QVTE01000008.1"/>
</dbReference>
<dbReference type="GO" id="GO:0006750">
    <property type="term" value="P:glutathione biosynthetic process"/>
    <property type="evidence" value="ECO:0007669"/>
    <property type="project" value="UniProtKB-KW"/>
</dbReference>
<comment type="pathway">
    <text evidence="11">Sulfur metabolism; glutathione metabolism.</text>
</comment>
<dbReference type="InterPro" id="IPR051792">
    <property type="entry name" value="GGT_bact"/>
</dbReference>
<evidence type="ECO:0000256" key="2">
    <source>
        <dbReference type="ARBA" id="ARBA00001089"/>
    </source>
</evidence>
<feature type="binding site" evidence="10">
    <location>
        <begin position="475"/>
        <end position="476"/>
    </location>
    <ligand>
        <name>L-glutamate</name>
        <dbReference type="ChEBI" id="CHEBI:29985"/>
    </ligand>
</feature>
<feature type="binding site" evidence="10">
    <location>
        <position position="456"/>
    </location>
    <ligand>
        <name>L-glutamate</name>
        <dbReference type="ChEBI" id="CHEBI:29985"/>
    </ligand>
</feature>
<gene>
    <name evidence="13" type="primary">ggt</name>
    <name evidence="13" type="ORF">D0469_03270</name>
</gene>
<dbReference type="Gene3D" id="3.60.20.40">
    <property type="match status" value="1"/>
</dbReference>
<keyword evidence="5 11" id="KW-0378">Hydrolase</keyword>
<feature type="active site" description="Nucleophile" evidence="9">
    <location>
        <position position="414"/>
    </location>
</feature>
<keyword evidence="14" id="KW-1185">Reference proteome</keyword>
<dbReference type="InterPro" id="IPR043138">
    <property type="entry name" value="GGT_lsub"/>
</dbReference>
<dbReference type="InterPro" id="IPR043137">
    <property type="entry name" value="GGT_ssub_C"/>
</dbReference>
<comment type="caution">
    <text evidence="13">The sequence shown here is derived from an EMBL/GenBank/DDBJ whole genome shotgun (WGS) entry which is preliminary data.</text>
</comment>
<comment type="catalytic activity">
    <reaction evidence="2 11">
        <text>glutathione + H2O = L-cysteinylglycine + L-glutamate</text>
        <dbReference type="Rhea" id="RHEA:28807"/>
        <dbReference type="ChEBI" id="CHEBI:15377"/>
        <dbReference type="ChEBI" id="CHEBI:29985"/>
        <dbReference type="ChEBI" id="CHEBI:57925"/>
        <dbReference type="ChEBI" id="CHEBI:61694"/>
        <dbReference type="EC" id="3.4.19.13"/>
    </reaction>
</comment>
<evidence type="ECO:0000256" key="5">
    <source>
        <dbReference type="ARBA" id="ARBA00022801"/>
    </source>
</evidence>
<feature type="region of interest" description="Disordered" evidence="12">
    <location>
        <begin position="388"/>
        <end position="409"/>
    </location>
</feature>
<dbReference type="InterPro" id="IPR055262">
    <property type="entry name" value="GGT_CS"/>
</dbReference>
<evidence type="ECO:0000256" key="11">
    <source>
        <dbReference type="RuleBase" id="RU368036"/>
    </source>
</evidence>
<evidence type="ECO:0000256" key="8">
    <source>
        <dbReference type="ARBA" id="ARBA00047417"/>
    </source>
</evidence>
<dbReference type="SUPFAM" id="SSF56235">
    <property type="entry name" value="N-terminal nucleophile aminohydrolases (Ntn hydrolases)"/>
    <property type="match status" value="1"/>
</dbReference>
<accession>A0A372LS15</accession>
<dbReference type="Proteomes" id="UP000264541">
    <property type="component" value="Unassembled WGS sequence"/>
</dbReference>
<comment type="PTM">
    <text evidence="11">Cleaved by autocatalysis into a large and a small subunit.</text>
</comment>
<feature type="binding site" evidence="10">
    <location>
        <position position="124"/>
    </location>
    <ligand>
        <name>L-glutamate</name>
        <dbReference type="ChEBI" id="CHEBI:29985"/>
    </ligand>
</feature>